<feature type="domain" description="Methyl-accepting transducer" evidence="5">
    <location>
        <begin position="437"/>
        <end position="659"/>
    </location>
</feature>
<feature type="transmembrane region" description="Helical" evidence="4">
    <location>
        <begin position="320"/>
        <end position="341"/>
    </location>
</feature>
<dbReference type="Pfam" id="PF00672">
    <property type="entry name" value="HAMP"/>
    <property type="match status" value="1"/>
</dbReference>
<dbReference type="Proteomes" id="UP000000270">
    <property type="component" value="Chromosome"/>
</dbReference>
<dbReference type="RefSeq" id="WP_012170992.1">
    <property type="nucleotide sequence ID" value="NC_009937.1"/>
</dbReference>
<evidence type="ECO:0000256" key="2">
    <source>
        <dbReference type="ARBA" id="ARBA00029447"/>
    </source>
</evidence>
<name>A8IA55_AZOC5</name>
<dbReference type="Gene3D" id="1.10.287.950">
    <property type="entry name" value="Methyl-accepting chemotaxis protein"/>
    <property type="match status" value="1"/>
</dbReference>
<dbReference type="STRING" id="438753.AZC_2466"/>
<dbReference type="CDD" id="cd06225">
    <property type="entry name" value="HAMP"/>
    <property type="match status" value="1"/>
</dbReference>
<keyword evidence="1 3" id="KW-0807">Transducer</keyword>
<protein>
    <submittedName>
        <fullName evidence="7">Methyl-accepting chemotaxis sensory transducer</fullName>
    </submittedName>
</protein>
<dbReference type="PROSITE" id="PS50111">
    <property type="entry name" value="CHEMOTAXIS_TRANSDUC_2"/>
    <property type="match status" value="1"/>
</dbReference>
<evidence type="ECO:0000259" key="6">
    <source>
        <dbReference type="PROSITE" id="PS50885"/>
    </source>
</evidence>
<keyword evidence="4" id="KW-0812">Transmembrane</keyword>
<evidence type="ECO:0000259" key="5">
    <source>
        <dbReference type="PROSITE" id="PS50111"/>
    </source>
</evidence>
<dbReference type="SUPFAM" id="SSF58104">
    <property type="entry name" value="Methyl-accepting chemotaxis protein (MCP) signaling domain"/>
    <property type="match status" value="1"/>
</dbReference>
<keyword evidence="4" id="KW-1133">Transmembrane helix</keyword>
<reference evidence="7 8" key="1">
    <citation type="journal article" date="2007" name="Appl. Environ. Microbiol.">
        <title>Rhizobial factors required for stem nodule maturation and maintenance in Sesbania rostrata-Azorhizobium caulinodans ORS571 symbiosis.</title>
        <authorList>
            <person name="Suzuki S."/>
            <person name="Aono T."/>
            <person name="Lee KB."/>
            <person name="Suzuki T."/>
            <person name="Liu CT."/>
            <person name="Miwa H."/>
            <person name="Wakao S."/>
            <person name="Iki T."/>
            <person name="Oyaizu H."/>
        </authorList>
    </citation>
    <scope>NUCLEOTIDE SEQUENCE [LARGE SCALE GENOMIC DNA]</scope>
    <source>
        <strain evidence="8">ATCC 43989 / DSM 5975 / JCM 20966 / LMG 6465 / NBRC 14845 / NCIMB 13405 / ORS 571</strain>
    </source>
</reference>
<keyword evidence="4" id="KW-0472">Membrane</keyword>
<dbReference type="AlphaFoldDB" id="A8IA55"/>
<dbReference type="eggNOG" id="COG0840">
    <property type="taxonomic scope" value="Bacteria"/>
</dbReference>
<dbReference type="HOGENOM" id="CLU_000445_107_27_5"/>
<dbReference type="PROSITE" id="PS51257">
    <property type="entry name" value="PROKAR_LIPOPROTEIN"/>
    <property type="match status" value="1"/>
</dbReference>
<reference evidence="7 8" key="4">
    <citation type="journal article" date="2009" name="Appl. Environ. Microbiol.">
        <title>Comparative genome-wide transcriptional profiling of Azorhizobium caulinodans ORS571 grown under free-living and symbiotic conditions.</title>
        <authorList>
            <person name="Tsukada S."/>
            <person name="Aono T."/>
            <person name="Akiba N."/>
            <person name="Lee KB."/>
            <person name="Liu CT."/>
            <person name="Toyazaki H."/>
            <person name="Oyaizu H."/>
        </authorList>
    </citation>
    <scope>NUCLEOTIDE SEQUENCE [LARGE SCALE GENOMIC DNA]</scope>
    <source>
        <strain evidence="8">ATCC 43989 / DSM 5975 / JCM 20966 / LMG 6465 / NBRC 14845 / NCIMB 13405 / ORS 571</strain>
    </source>
</reference>
<proteinExistence type="inferred from homology"/>
<dbReference type="GO" id="GO:0016020">
    <property type="term" value="C:membrane"/>
    <property type="evidence" value="ECO:0007669"/>
    <property type="project" value="InterPro"/>
</dbReference>
<dbReference type="Pfam" id="PF00015">
    <property type="entry name" value="MCPsignal"/>
    <property type="match status" value="1"/>
</dbReference>
<evidence type="ECO:0000256" key="3">
    <source>
        <dbReference type="PROSITE-ProRule" id="PRU00284"/>
    </source>
</evidence>
<comment type="similarity">
    <text evidence="2">Belongs to the methyl-accepting chemotaxis (MCP) protein family.</text>
</comment>
<gene>
    <name evidence="7" type="ordered locus">AZC_2466</name>
</gene>
<dbReference type="SMART" id="SM00283">
    <property type="entry name" value="MA"/>
    <property type="match status" value="1"/>
</dbReference>
<dbReference type="SMART" id="SM00304">
    <property type="entry name" value="HAMP"/>
    <property type="match status" value="1"/>
</dbReference>
<reference evidence="8" key="2">
    <citation type="submission" date="2007-04" db="EMBL/GenBank/DDBJ databases">
        <title>Complete genome sequence of the nitrogen-fixing bacterium Azorhizobium caulinodans ORS571.</title>
        <authorList>
            <person name="Lee K.B."/>
            <person name="Backer P.D."/>
            <person name="Aono T."/>
            <person name="Liu C.T."/>
            <person name="Suzuki S."/>
            <person name="Suzuki T."/>
            <person name="Kaneko T."/>
            <person name="Yamada M."/>
            <person name="Tabata S."/>
            <person name="Kupfer D.M."/>
            <person name="Najar F.Z."/>
            <person name="Wiley G.B."/>
            <person name="Roe B."/>
            <person name="Binnewies T."/>
            <person name="Ussery D."/>
            <person name="Vereecke D."/>
            <person name="Gevers D."/>
            <person name="Holsters M."/>
            <person name="Oyaizu H."/>
        </authorList>
    </citation>
    <scope>NUCLEOTIDE SEQUENCE [LARGE SCALE GENOMIC DNA]</scope>
    <source>
        <strain evidence="8">ATCC 43989 / DSM 5975 / JCM 20966 / LMG 6465 / NBRC 14845 / NCIMB 13405 / ORS 571</strain>
    </source>
</reference>
<reference evidence="7 8" key="6">
    <citation type="journal article" date="2011" name="Appl. Environ. Microbiol.">
        <title>Involvement of the azorhizobial chromosome partition gene (parA) in the onset of bacteroid differentiation during Sesbania rostrata stem nodule development.</title>
        <authorList>
            <person name="Liu CT."/>
            <person name="Lee KB."/>
            <person name="Wang YS."/>
            <person name="Peng MH."/>
            <person name="Lee KT."/>
            <person name="Suzuki S."/>
            <person name="Suzuki T."/>
            <person name="Oyaizu H."/>
        </authorList>
    </citation>
    <scope>NUCLEOTIDE SEQUENCE [LARGE SCALE GENOMIC DNA]</scope>
    <source>
        <strain evidence="8">ATCC 43989 / DSM 5975 / JCM 20966 / LMG 6465 / NBRC 14845 / NCIMB 13405 / ORS 571</strain>
    </source>
</reference>
<dbReference type="GO" id="GO:0007165">
    <property type="term" value="P:signal transduction"/>
    <property type="evidence" value="ECO:0007669"/>
    <property type="project" value="UniProtKB-KW"/>
</dbReference>
<reference evidence="7 8" key="5">
    <citation type="journal article" date="2010" name="Appl. Environ. Microbiol.">
        <title>phrR-like gene praR of Azorhizobium caulinodans ORS571 is essential for symbiosis with Sesbania rostrata and is involved in expression of reb genes.</title>
        <authorList>
            <person name="Akiba N."/>
            <person name="Aono T."/>
            <person name="Toyazaki H."/>
            <person name="Sato S."/>
            <person name="Oyaizu H."/>
        </authorList>
    </citation>
    <scope>NUCLEOTIDE SEQUENCE [LARGE SCALE GENOMIC DNA]</scope>
    <source>
        <strain evidence="8">ATCC 43989 / DSM 5975 / JCM 20966 / LMG 6465 / NBRC 14845 / NCIMB 13405 / ORS 571</strain>
    </source>
</reference>
<dbReference type="EMBL" id="AP009384">
    <property type="protein sequence ID" value="BAF88464.1"/>
    <property type="molecule type" value="Genomic_DNA"/>
</dbReference>
<accession>A8IA55</accession>
<evidence type="ECO:0000256" key="4">
    <source>
        <dbReference type="SAM" id="Phobius"/>
    </source>
</evidence>
<evidence type="ECO:0000313" key="8">
    <source>
        <dbReference type="Proteomes" id="UP000000270"/>
    </source>
</evidence>
<feature type="domain" description="HAMP" evidence="6">
    <location>
        <begin position="343"/>
        <end position="396"/>
    </location>
</feature>
<dbReference type="PANTHER" id="PTHR32089:SF112">
    <property type="entry name" value="LYSOZYME-LIKE PROTEIN-RELATED"/>
    <property type="match status" value="1"/>
</dbReference>
<dbReference type="PANTHER" id="PTHR32089">
    <property type="entry name" value="METHYL-ACCEPTING CHEMOTAXIS PROTEIN MCPB"/>
    <property type="match status" value="1"/>
</dbReference>
<dbReference type="Gene3D" id="6.10.340.10">
    <property type="match status" value="1"/>
</dbReference>
<dbReference type="InterPro" id="IPR003660">
    <property type="entry name" value="HAMP_dom"/>
</dbReference>
<keyword evidence="8" id="KW-1185">Reference proteome</keyword>
<dbReference type="PROSITE" id="PS50885">
    <property type="entry name" value="HAMP"/>
    <property type="match status" value="1"/>
</dbReference>
<dbReference type="InterPro" id="IPR004089">
    <property type="entry name" value="MCPsignal_dom"/>
</dbReference>
<evidence type="ECO:0000313" key="7">
    <source>
        <dbReference type="EMBL" id="BAF88464.1"/>
    </source>
</evidence>
<sequence length="693" mass="72693">MTIKRLLSLSILCVAAIACALSIMMAVRQYNQLTLSQDARLRLEVVRALADVPRVMNPERGLLTLAIQTMTSDQVSRTDLPAYREASEKALAAIRARTEATVGQLADADAIIAVSKQLDEAYRQIKDTQSSAMALPINQRGTAANVVTDKASAMNTLAAQALNTQLRKMAPANGVAFAWGNVGAAVLDLRDYGGRQAGMLQSLVAAHKPVTPEQRIQFYTLQGRVDQLWGGLWELRNVTGGAPSFKPALDKANSDYIQFFAGLRDEMAKYFETGDFPIDGSTYRERTFRMWNVVIALRDAAFEGSELAIDSAIASARQNLILSVVGLVVVVLAAIAVLVVVQRRAIRPLFQMTAAIGRIADGELETEIPGVGRKDEIGHMASSVQVFKDSLLRNSALEAETAAARARSEAERRDAMQQLADLFETNVGGIIGAVGASADQLKASAQVLSQSADDTAGRSNTVAAAAEQAAANVNVVASSAEELGSSVQEIRRQVQQAADVSMTAVNEAHATGEIVRELSLAAAKISDILNLISSIAGQTNLLALNATIEAARAGEAGKGFAVVASEVKELADQTAKATAEISGQVGAIQSTTGKAVDAIGRIATTIQEMNTYANAVAAAVAQQGVATGEIVRSVAEASAGTSEVTGNITGVAQTAQSVGSAAGQVLTLSSDLQGQAQALSAEMARFLQTVRAA</sequence>
<reference evidence="7 8" key="3">
    <citation type="journal article" date="2008" name="BMC Genomics">
        <title>The genome of the versatile nitrogen fixer Azorhizobium caulinodans ORS571.</title>
        <authorList>
            <person name="Lee KB."/>
            <person name="Backer P.D."/>
            <person name="Aono T."/>
            <person name="Liu CT."/>
            <person name="Suzuki S."/>
            <person name="Suzuki T."/>
            <person name="Kaneko T."/>
            <person name="Yamada M."/>
            <person name="Tabata S."/>
            <person name="Kupfer D.M."/>
            <person name="Najar F.Z."/>
            <person name="Wiley G.B."/>
            <person name="Roe B."/>
            <person name="Binnewies T.T."/>
            <person name="Ussery D.W."/>
            <person name="D'Haeze W."/>
            <person name="Herder J.D."/>
            <person name="Gevers D."/>
            <person name="Vereecke D."/>
            <person name="Holsters M."/>
            <person name="Oyaizu H."/>
        </authorList>
    </citation>
    <scope>NUCLEOTIDE SEQUENCE [LARGE SCALE GENOMIC DNA]</scope>
    <source>
        <strain evidence="8">ATCC 43989 / DSM 5975 / JCM 20966 / LMG 6465 / NBRC 14845 / NCIMB 13405 / ORS 571</strain>
    </source>
</reference>
<organism evidence="7 8">
    <name type="scientific">Azorhizobium caulinodans (strain ATCC 43989 / DSM 5975 / JCM 20966 / LMG 6465 / NBRC 14845 / NCIMB 13405 / ORS 571)</name>
    <dbReference type="NCBI Taxonomy" id="438753"/>
    <lineage>
        <taxon>Bacteria</taxon>
        <taxon>Pseudomonadati</taxon>
        <taxon>Pseudomonadota</taxon>
        <taxon>Alphaproteobacteria</taxon>
        <taxon>Hyphomicrobiales</taxon>
        <taxon>Xanthobacteraceae</taxon>
        <taxon>Azorhizobium</taxon>
    </lineage>
</organism>
<evidence type="ECO:0000256" key="1">
    <source>
        <dbReference type="ARBA" id="ARBA00023224"/>
    </source>
</evidence>
<dbReference type="KEGG" id="azc:AZC_2466"/>